<evidence type="ECO:0000313" key="8">
    <source>
        <dbReference type="EMBL" id="MPC21754.1"/>
    </source>
</evidence>
<dbReference type="Gene3D" id="1.25.40.10">
    <property type="entry name" value="Tetratricopeptide repeat domain"/>
    <property type="match status" value="1"/>
</dbReference>
<dbReference type="Pfam" id="PF13181">
    <property type="entry name" value="TPR_8"/>
    <property type="match status" value="1"/>
</dbReference>
<dbReference type="EC" id="5.2.1.8" evidence="3"/>
<feature type="compositionally biased region" description="Basic and acidic residues" evidence="5">
    <location>
        <begin position="1"/>
        <end position="22"/>
    </location>
</feature>
<evidence type="ECO:0000256" key="2">
    <source>
        <dbReference type="ARBA" id="ARBA00022803"/>
    </source>
</evidence>
<keyword evidence="3 8" id="KW-0413">Isomerase</keyword>
<evidence type="ECO:0000259" key="7">
    <source>
        <dbReference type="PROSITE" id="PS50059"/>
    </source>
</evidence>
<dbReference type="PANTHER" id="PTHR46512">
    <property type="entry name" value="PEPTIDYLPROLYL ISOMERASE"/>
    <property type="match status" value="1"/>
</dbReference>
<dbReference type="PROSITE" id="PS50059">
    <property type="entry name" value="FKBP_PPIASE"/>
    <property type="match status" value="1"/>
</dbReference>
<comment type="caution">
    <text evidence="8">The sequence shown here is derived from an EMBL/GenBank/DDBJ whole genome shotgun (WGS) entry which is preliminary data.</text>
</comment>
<keyword evidence="3" id="KW-0697">Rotamase</keyword>
<comment type="catalytic activity">
    <reaction evidence="3">
        <text>[protein]-peptidylproline (omega=180) = [protein]-peptidylproline (omega=0)</text>
        <dbReference type="Rhea" id="RHEA:16237"/>
        <dbReference type="Rhea" id="RHEA-COMP:10747"/>
        <dbReference type="Rhea" id="RHEA-COMP:10748"/>
        <dbReference type="ChEBI" id="CHEBI:83833"/>
        <dbReference type="ChEBI" id="CHEBI:83834"/>
        <dbReference type="EC" id="5.2.1.8"/>
    </reaction>
</comment>
<dbReference type="Proteomes" id="UP000324222">
    <property type="component" value="Unassembled WGS sequence"/>
</dbReference>
<keyword evidence="1" id="KW-0677">Repeat</keyword>
<evidence type="ECO:0000313" key="9">
    <source>
        <dbReference type="Proteomes" id="UP000324222"/>
    </source>
</evidence>
<dbReference type="Gene3D" id="3.10.50.40">
    <property type="match status" value="1"/>
</dbReference>
<evidence type="ECO:0000256" key="5">
    <source>
        <dbReference type="SAM" id="MobiDB-lite"/>
    </source>
</evidence>
<dbReference type="SMART" id="SM00028">
    <property type="entry name" value="TPR"/>
    <property type="match status" value="3"/>
</dbReference>
<accession>A0A5B7DL55</accession>
<reference evidence="8 9" key="1">
    <citation type="submission" date="2019-05" db="EMBL/GenBank/DDBJ databases">
        <title>Another draft genome of Portunus trituberculatus and its Hox gene families provides insights of decapod evolution.</title>
        <authorList>
            <person name="Jeong J.-H."/>
            <person name="Song I."/>
            <person name="Kim S."/>
            <person name="Choi T."/>
            <person name="Kim D."/>
            <person name="Ryu S."/>
            <person name="Kim W."/>
        </authorList>
    </citation>
    <scope>NUCLEOTIDE SEQUENCE [LARGE SCALE GENOMIC DNA]</scope>
    <source>
        <tissue evidence="8">Muscle</tissue>
    </source>
</reference>
<dbReference type="GO" id="GO:0043066">
    <property type="term" value="P:negative regulation of apoptotic process"/>
    <property type="evidence" value="ECO:0007669"/>
    <property type="project" value="TreeGrafter"/>
</dbReference>
<evidence type="ECO:0000256" key="1">
    <source>
        <dbReference type="ARBA" id="ARBA00022737"/>
    </source>
</evidence>
<name>A0A5B7DL55_PORTR</name>
<feature type="transmembrane region" description="Helical" evidence="6">
    <location>
        <begin position="328"/>
        <end position="346"/>
    </location>
</feature>
<evidence type="ECO:0000256" key="4">
    <source>
        <dbReference type="PROSITE-ProRule" id="PRU00339"/>
    </source>
</evidence>
<dbReference type="GO" id="GO:0044183">
    <property type="term" value="F:protein folding chaperone"/>
    <property type="evidence" value="ECO:0007669"/>
    <property type="project" value="TreeGrafter"/>
</dbReference>
<dbReference type="AlphaFoldDB" id="A0A5B7DL55"/>
<evidence type="ECO:0000256" key="3">
    <source>
        <dbReference type="PROSITE-ProRule" id="PRU00277"/>
    </source>
</evidence>
<feature type="repeat" description="TPR" evidence="4">
    <location>
        <begin position="245"/>
        <end position="278"/>
    </location>
</feature>
<keyword evidence="2 4" id="KW-0802">TPR repeat</keyword>
<dbReference type="OrthoDB" id="532682at2759"/>
<dbReference type="InterPro" id="IPR001179">
    <property type="entry name" value="PPIase_FKBP_dom"/>
</dbReference>
<keyword evidence="6" id="KW-1133">Transmembrane helix</keyword>
<dbReference type="GO" id="GO:0003755">
    <property type="term" value="F:peptidyl-prolyl cis-trans isomerase activity"/>
    <property type="evidence" value="ECO:0007669"/>
    <property type="project" value="UniProtKB-KW"/>
</dbReference>
<dbReference type="InterPro" id="IPR019734">
    <property type="entry name" value="TPR_rpt"/>
</dbReference>
<dbReference type="InterPro" id="IPR011990">
    <property type="entry name" value="TPR-like_helical_dom_sf"/>
</dbReference>
<organism evidence="8 9">
    <name type="scientific">Portunus trituberculatus</name>
    <name type="common">Swimming crab</name>
    <name type="synonym">Neptunus trituberculatus</name>
    <dbReference type="NCBI Taxonomy" id="210409"/>
    <lineage>
        <taxon>Eukaryota</taxon>
        <taxon>Metazoa</taxon>
        <taxon>Ecdysozoa</taxon>
        <taxon>Arthropoda</taxon>
        <taxon>Crustacea</taxon>
        <taxon>Multicrustacea</taxon>
        <taxon>Malacostraca</taxon>
        <taxon>Eumalacostraca</taxon>
        <taxon>Eucarida</taxon>
        <taxon>Decapoda</taxon>
        <taxon>Pleocyemata</taxon>
        <taxon>Brachyura</taxon>
        <taxon>Eubrachyura</taxon>
        <taxon>Portunoidea</taxon>
        <taxon>Portunidae</taxon>
        <taxon>Portuninae</taxon>
        <taxon>Portunus</taxon>
    </lineage>
</organism>
<dbReference type="PANTHER" id="PTHR46512:SF1">
    <property type="entry name" value="PEPTIDYLPROLYL ISOMERASE"/>
    <property type="match status" value="1"/>
</dbReference>
<dbReference type="InterPro" id="IPR050754">
    <property type="entry name" value="FKBP4/5/8-like"/>
</dbReference>
<feature type="region of interest" description="Disordered" evidence="5">
    <location>
        <begin position="1"/>
        <end position="28"/>
    </location>
</feature>
<keyword evidence="9" id="KW-1185">Reference proteome</keyword>
<dbReference type="GO" id="GO:0005740">
    <property type="term" value="C:mitochondrial envelope"/>
    <property type="evidence" value="ECO:0007669"/>
    <property type="project" value="TreeGrafter"/>
</dbReference>
<dbReference type="PROSITE" id="PS50005">
    <property type="entry name" value="TPR"/>
    <property type="match status" value="2"/>
</dbReference>
<dbReference type="GO" id="GO:0005829">
    <property type="term" value="C:cytosol"/>
    <property type="evidence" value="ECO:0007669"/>
    <property type="project" value="TreeGrafter"/>
</dbReference>
<feature type="repeat" description="TPR" evidence="4">
    <location>
        <begin position="211"/>
        <end position="244"/>
    </location>
</feature>
<proteinExistence type="predicted"/>
<sequence length="356" mass="40119">MPEVEQSKEVKVEKVEEVSVEGKDEEPEDEWVDILGSGDLKKKVIKAGIVESRPSKGHAVVVRASGQLEDGTAVDVHDELTFTIGDCEVILGLEMVLPLMDKGEIADVYMGPRFAYGSNGLPPSIPGDANITYCVELLDFFPEQSPDSLSLDQRMEIGNRKRERGNWWFNRGEYAKAIQCYSAAVDFLDDAEVEYGEDVRPEVQTILTERLKALNNMGAAQMRIEAYDVALKSLEAVLRCQPDNVKALFRKGKVLGLQGKVKDSITFLKKALELEPDSRLIHQELAKIREKARLEAESEKSLYRRMLGLKKNASQTEERYPTLKNFPWKSWFISFITIGFALVAYTKGPALYKFFL</sequence>
<dbReference type="EMBL" id="VSRR010001012">
    <property type="protein sequence ID" value="MPC21754.1"/>
    <property type="molecule type" value="Genomic_DNA"/>
</dbReference>
<gene>
    <name evidence="8" type="primary">FKBP8</name>
    <name evidence="8" type="ORF">E2C01_014749</name>
</gene>
<keyword evidence="6" id="KW-0812">Transmembrane</keyword>
<dbReference type="SUPFAM" id="SSF48452">
    <property type="entry name" value="TPR-like"/>
    <property type="match status" value="1"/>
</dbReference>
<evidence type="ECO:0000256" key="6">
    <source>
        <dbReference type="SAM" id="Phobius"/>
    </source>
</evidence>
<keyword evidence="6" id="KW-0472">Membrane</keyword>
<dbReference type="InterPro" id="IPR046357">
    <property type="entry name" value="PPIase_dom_sf"/>
</dbReference>
<feature type="domain" description="PPIase FKBP-type" evidence="7">
    <location>
        <begin position="57"/>
        <end position="141"/>
    </location>
</feature>
<dbReference type="GO" id="GO:0012505">
    <property type="term" value="C:endomembrane system"/>
    <property type="evidence" value="ECO:0007669"/>
    <property type="project" value="TreeGrafter"/>
</dbReference>
<protein>
    <recommendedName>
        <fullName evidence="3">peptidylprolyl isomerase</fullName>
        <ecNumber evidence="3">5.2.1.8</ecNumber>
    </recommendedName>
</protein>
<dbReference type="SUPFAM" id="SSF54534">
    <property type="entry name" value="FKBP-like"/>
    <property type="match status" value="1"/>
</dbReference>
<dbReference type="Pfam" id="PF00254">
    <property type="entry name" value="FKBP_C"/>
    <property type="match status" value="1"/>
</dbReference>
<dbReference type="GO" id="GO:0016020">
    <property type="term" value="C:membrane"/>
    <property type="evidence" value="ECO:0007669"/>
    <property type="project" value="TreeGrafter"/>
</dbReference>